<dbReference type="GO" id="GO:0016787">
    <property type="term" value="F:hydrolase activity"/>
    <property type="evidence" value="ECO:0007669"/>
    <property type="project" value="UniProtKB-KW"/>
</dbReference>
<organism evidence="4 5">
    <name type="scientific">Allobranchiibius huperziae</name>
    <dbReference type="NCBI Taxonomy" id="1874116"/>
    <lineage>
        <taxon>Bacteria</taxon>
        <taxon>Bacillati</taxon>
        <taxon>Actinomycetota</taxon>
        <taxon>Actinomycetes</taxon>
        <taxon>Micrococcales</taxon>
        <taxon>Dermacoccaceae</taxon>
        <taxon>Allobranchiibius</taxon>
    </lineage>
</organism>
<dbReference type="EMBL" id="JACCFW010000001">
    <property type="protein sequence ID" value="NYJ73456.1"/>
    <property type="molecule type" value="Genomic_DNA"/>
</dbReference>
<dbReference type="Pfam" id="PF00561">
    <property type="entry name" value="Abhydrolase_1"/>
    <property type="match status" value="1"/>
</dbReference>
<feature type="domain" description="AB hydrolase-1" evidence="3">
    <location>
        <begin position="22"/>
        <end position="270"/>
    </location>
</feature>
<dbReference type="AlphaFoldDB" id="A0A853D7T2"/>
<dbReference type="RefSeq" id="WP_179478735.1">
    <property type="nucleotide sequence ID" value="NZ_JACCFW010000001.1"/>
</dbReference>
<dbReference type="PRINTS" id="PR00412">
    <property type="entry name" value="EPOXHYDRLASE"/>
</dbReference>
<dbReference type="PRINTS" id="PR00111">
    <property type="entry name" value="ABHYDROLASE"/>
</dbReference>
<dbReference type="SUPFAM" id="SSF53474">
    <property type="entry name" value="alpha/beta-Hydrolases"/>
    <property type="match status" value="1"/>
</dbReference>
<gene>
    <name evidence="4" type="ORF">HNR15_000419</name>
</gene>
<dbReference type="InterPro" id="IPR000073">
    <property type="entry name" value="AB_hydrolase_1"/>
</dbReference>
<proteinExistence type="predicted"/>
<evidence type="ECO:0000313" key="5">
    <source>
        <dbReference type="Proteomes" id="UP000571817"/>
    </source>
</evidence>
<sequence>MDTFTHDGLTFDVTDRGPADGPVVVLLHGFPQDRTAWDEVTPLLNDAGLRTLAPDQRGYSPRATPDGRSSYTLEKLLGDTLALIDASGAQRVHLVGHDWGGAVAWAMAGRHPDRLESLTVCSTPHPKAMAWAFRHGDQARKSAYMLGFQVPWLAERLTHKRLFGIYRALGMPKERAAAYVARFPTPQSLTGPLGWYRAMPASKAMRQSMLPGKKKSPSSAPRPDRRIAVPTTFVWGARDAALGRAAAEKTADYVSADYRFVEVDENHWVPELQPQVVADAVLARAGSAS</sequence>
<evidence type="ECO:0000259" key="3">
    <source>
        <dbReference type="Pfam" id="PF00561"/>
    </source>
</evidence>
<keyword evidence="1" id="KW-0378">Hydrolase</keyword>
<name>A0A853D7T2_9MICO</name>
<evidence type="ECO:0000256" key="2">
    <source>
        <dbReference type="SAM" id="MobiDB-lite"/>
    </source>
</evidence>
<evidence type="ECO:0000256" key="1">
    <source>
        <dbReference type="ARBA" id="ARBA00022801"/>
    </source>
</evidence>
<dbReference type="Gene3D" id="3.40.50.1820">
    <property type="entry name" value="alpha/beta hydrolase"/>
    <property type="match status" value="1"/>
</dbReference>
<keyword evidence="5" id="KW-1185">Reference proteome</keyword>
<dbReference type="PANTHER" id="PTHR43329">
    <property type="entry name" value="EPOXIDE HYDROLASE"/>
    <property type="match status" value="1"/>
</dbReference>
<feature type="region of interest" description="Disordered" evidence="2">
    <location>
        <begin position="206"/>
        <end position="225"/>
    </location>
</feature>
<dbReference type="Proteomes" id="UP000571817">
    <property type="component" value="Unassembled WGS sequence"/>
</dbReference>
<accession>A0A853D7T2</accession>
<reference evidence="4 5" key="1">
    <citation type="submission" date="2020-07" db="EMBL/GenBank/DDBJ databases">
        <title>Sequencing the genomes of 1000 actinobacteria strains.</title>
        <authorList>
            <person name="Klenk H.-P."/>
        </authorList>
    </citation>
    <scope>NUCLEOTIDE SEQUENCE [LARGE SCALE GENOMIC DNA]</scope>
    <source>
        <strain evidence="4 5">DSM 29531</strain>
    </source>
</reference>
<evidence type="ECO:0000313" key="4">
    <source>
        <dbReference type="EMBL" id="NYJ73456.1"/>
    </source>
</evidence>
<comment type="caution">
    <text evidence="4">The sequence shown here is derived from an EMBL/GenBank/DDBJ whole genome shotgun (WGS) entry which is preliminary data.</text>
</comment>
<dbReference type="InterPro" id="IPR000639">
    <property type="entry name" value="Epox_hydrolase-like"/>
</dbReference>
<dbReference type="InterPro" id="IPR029058">
    <property type="entry name" value="AB_hydrolase_fold"/>
</dbReference>
<protein>
    <submittedName>
        <fullName evidence="4">Pimeloyl-ACP methyl ester carboxylesterase</fullName>
    </submittedName>
</protein>